<keyword evidence="3" id="KW-1185">Reference proteome</keyword>
<feature type="transmembrane region" description="Helical" evidence="1">
    <location>
        <begin position="30"/>
        <end position="48"/>
    </location>
</feature>
<dbReference type="HOGENOM" id="CLU_2701500_0_0_5"/>
<sequence>MLIMFPVGTIVVVGWLITDALFGWPAVAQLAIWLPMTLVLSLLMLRPFKGAMINLQYKTGARPGGELGERDDT</sequence>
<dbReference type="AlphaFoldDB" id="G4RB32"/>
<dbReference type="STRING" id="1082931.KKY_500"/>
<keyword evidence="1" id="KW-1133">Transmembrane helix</keyword>
<proteinExistence type="predicted"/>
<keyword evidence="1" id="KW-0472">Membrane</keyword>
<protein>
    <submittedName>
        <fullName evidence="2">Uncharacterized protein</fullName>
    </submittedName>
</protein>
<evidence type="ECO:0000313" key="3">
    <source>
        <dbReference type="Proteomes" id="UP000008850"/>
    </source>
</evidence>
<dbReference type="Pfam" id="PF06170">
    <property type="entry name" value="DUF983"/>
    <property type="match status" value="1"/>
</dbReference>
<name>G4RB32_PELHB</name>
<reference evidence="2 3" key="1">
    <citation type="journal article" date="2012" name="J. Bacteriol.">
        <title>Complete genome sequence of Pelagibacterium halotolerans B2T.</title>
        <authorList>
            <person name="Huo Y.Y."/>
            <person name="Cheng H."/>
            <person name="Han X.F."/>
            <person name="Jiang X.W."/>
            <person name="Sun C."/>
            <person name="Zhang X.Q."/>
            <person name="Zhu X.F."/>
            <person name="Liu Y.F."/>
            <person name="Li P.F."/>
            <person name="Ni P.X."/>
            <person name="Wu M."/>
        </authorList>
    </citation>
    <scope>NUCLEOTIDE SEQUENCE [LARGE SCALE GENOMIC DNA]</scope>
    <source>
        <strain evidence="3">DSM 22347 / JCM 15775 / CGMCC 1.7692 / B2</strain>
    </source>
</reference>
<dbReference type="InterPro" id="IPR009325">
    <property type="entry name" value="DUF983"/>
</dbReference>
<dbReference type="KEGG" id="phl:KKY_500"/>
<accession>G4RB32</accession>
<keyword evidence="1" id="KW-0812">Transmembrane</keyword>
<gene>
    <name evidence="2" type="ordered locus">KKY_500</name>
</gene>
<evidence type="ECO:0000313" key="2">
    <source>
        <dbReference type="EMBL" id="AEQ50541.1"/>
    </source>
</evidence>
<dbReference type="eggNOG" id="COG5349">
    <property type="taxonomic scope" value="Bacteria"/>
</dbReference>
<dbReference type="EMBL" id="CP003075">
    <property type="protein sequence ID" value="AEQ50541.1"/>
    <property type="molecule type" value="Genomic_DNA"/>
</dbReference>
<dbReference type="Proteomes" id="UP000008850">
    <property type="component" value="Chromosome"/>
</dbReference>
<evidence type="ECO:0000256" key="1">
    <source>
        <dbReference type="SAM" id="Phobius"/>
    </source>
</evidence>
<organism evidence="2 3">
    <name type="scientific">Pelagibacterium halotolerans (strain DSM 22347 / JCM 15775 / CGMCC 1.7692 / B2)</name>
    <dbReference type="NCBI Taxonomy" id="1082931"/>
    <lineage>
        <taxon>Bacteria</taxon>
        <taxon>Pseudomonadati</taxon>
        <taxon>Pseudomonadota</taxon>
        <taxon>Alphaproteobacteria</taxon>
        <taxon>Hyphomicrobiales</taxon>
        <taxon>Devosiaceae</taxon>
        <taxon>Pelagibacterium</taxon>
    </lineage>
</organism>